<comment type="caution">
    <text evidence="3">The sequence shown here is derived from an EMBL/GenBank/DDBJ whole genome shotgun (WGS) entry which is preliminary data.</text>
</comment>
<keyword evidence="2" id="KW-0472">Membrane</keyword>
<evidence type="ECO:0000313" key="4">
    <source>
        <dbReference type="Proteomes" id="UP000692954"/>
    </source>
</evidence>
<reference evidence="3" key="1">
    <citation type="submission" date="2021-01" db="EMBL/GenBank/DDBJ databases">
        <authorList>
            <consortium name="Genoscope - CEA"/>
            <person name="William W."/>
        </authorList>
    </citation>
    <scope>NUCLEOTIDE SEQUENCE</scope>
</reference>
<sequence length="89" mass="10130">MNLGELRTVNQSLNIYQEVYIIGLQIVLICNINNNIIGGGLFMYVSMLNAKRKHQKQTGVDQKQNIKQRSNSAKQKENEVAHTSQIGYH</sequence>
<keyword evidence="2" id="KW-0812">Transmembrane</keyword>
<proteinExistence type="predicted"/>
<accession>A0A8S1PET6</accession>
<evidence type="ECO:0000256" key="1">
    <source>
        <dbReference type="SAM" id="MobiDB-lite"/>
    </source>
</evidence>
<evidence type="ECO:0008006" key="5">
    <source>
        <dbReference type="Google" id="ProtNLM"/>
    </source>
</evidence>
<dbReference type="AlphaFoldDB" id="A0A8S1PET6"/>
<gene>
    <name evidence="3" type="ORF">PSON_ATCC_30995.1.T0760012</name>
</gene>
<feature type="region of interest" description="Disordered" evidence="1">
    <location>
        <begin position="55"/>
        <end position="89"/>
    </location>
</feature>
<organism evidence="3 4">
    <name type="scientific">Paramecium sonneborni</name>
    <dbReference type="NCBI Taxonomy" id="65129"/>
    <lineage>
        <taxon>Eukaryota</taxon>
        <taxon>Sar</taxon>
        <taxon>Alveolata</taxon>
        <taxon>Ciliophora</taxon>
        <taxon>Intramacronucleata</taxon>
        <taxon>Oligohymenophorea</taxon>
        <taxon>Peniculida</taxon>
        <taxon>Parameciidae</taxon>
        <taxon>Paramecium</taxon>
    </lineage>
</organism>
<dbReference type="EMBL" id="CAJJDN010000076">
    <property type="protein sequence ID" value="CAD8101494.1"/>
    <property type="molecule type" value="Genomic_DNA"/>
</dbReference>
<feature type="transmembrane region" description="Helical" evidence="2">
    <location>
        <begin position="20"/>
        <end position="45"/>
    </location>
</feature>
<evidence type="ECO:0000256" key="2">
    <source>
        <dbReference type="SAM" id="Phobius"/>
    </source>
</evidence>
<name>A0A8S1PET6_9CILI</name>
<keyword evidence="2" id="KW-1133">Transmembrane helix</keyword>
<feature type="compositionally biased region" description="Polar residues" evidence="1">
    <location>
        <begin position="57"/>
        <end position="73"/>
    </location>
</feature>
<protein>
    <recommendedName>
        <fullName evidence="5">Transmembrane protein</fullName>
    </recommendedName>
</protein>
<evidence type="ECO:0000313" key="3">
    <source>
        <dbReference type="EMBL" id="CAD8101494.1"/>
    </source>
</evidence>
<keyword evidence="4" id="KW-1185">Reference proteome</keyword>
<dbReference type="Proteomes" id="UP000692954">
    <property type="component" value="Unassembled WGS sequence"/>
</dbReference>